<sequence>MGHSHADFGVFFSVTDWRNQTRLFNETSNCIVIKTKNKDTVSKVFTKYSYGSTFNIHEENFIQLTWQEPRGPIQHSRAKLEIIPSKNNLNFDFKFYRKEIHKYFSK</sequence>
<dbReference type="EMBL" id="CP042905">
    <property type="protein sequence ID" value="QEE16247.1"/>
    <property type="molecule type" value="Genomic_DNA"/>
</dbReference>
<evidence type="ECO:0000313" key="1">
    <source>
        <dbReference type="EMBL" id="QEE16247.1"/>
    </source>
</evidence>
<dbReference type="RefSeq" id="WP_147663125.1">
    <property type="nucleotide sequence ID" value="NZ_CP042905.2"/>
</dbReference>
<gene>
    <name evidence="1" type="ORF">DSAG12_02077</name>
</gene>
<name>A0A5B9DBM1_9ARCH</name>
<dbReference type="KEGG" id="psyt:DSAG12_02077"/>
<dbReference type="AlphaFoldDB" id="A0A5B9DBM1"/>
<reference evidence="1 2" key="2">
    <citation type="journal article" date="2024" name="Int. J. Syst. Evol. Microbiol.">
        <title>Promethearchaeum syntrophicum gen. nov., sp. nov., an anaerobic, obligately syntrophic archaeon, the first isolate of the lineage 'Asgard' archaea, and proposal of the new archaeal phylum Promethearchaeota phyl. nov. and kingdom Promethearchaeati regn. nov.</title>
        <authorList>
            <person name="Imachi H."/>
            <person name="Nobu M.K."/>
            <person name="Kato S."/>
            <person name="Takaki Y."/>
            <person name="Miyazaki M."/>
            <person name="Miyata M."/>
            <person name="Ogawara M."/>
            <person name="Saito Y."/>
            <person name="Sakai S."/>
            <person name="Tahara Y.O."/>
            <person name="Takano Y."/>
            <person name="Tasumi E."/>
            <person name="Uematsu K."/>
            <person name="Yoshimura T."/>
            <person name="Itoh T."/>
            <person name="Ohkuma M."/>
            <person name="Takai K."/>
        </authorList>
    </citation>
    <scope>NUCLEOTIDE SEQUENCE [LARGE SCALE GENOMIC DNA]</scope>
    <source>
        <strain evidence="1 2">MK-D1</strain>
    </source>
</reference>
<proteinExistence type="predicted"/>
<dbReference type="Proteomes" id="UP000321408">
    <property type="component" value="Chromosome"/>
</dbReference>
<reference evidence="1 2" key="1">
    <citation type="journal article" date="2020" name="Nature">
        <title>Isolation of an archaeon at the prokaryote-eukaryote interface.</title>
        <authorList>
            <person name="Imachi H."/>
            <person name="Nobu M.K."/>
            <person name="Nakahara N."/>
            <person name="Morono Y."/>
            <person name="Ogawara M."/>
            <person name="Takaki Y."/>
            <person name="Takano Y."/>
            <person name="Uematsu K."/>
            <person name="Ikuta T."/>
            <person name="Ito M."/>
            <person name="Matsui Y."/>
            <person name="Miyazaki M."/>
            <person name="Murata K."/>
            <person name="Saito Y."/>
            <person name="Sakai S."/>
            <person name="Song C."/>
            <person name="Tasumi E."/>
            <person name="Yamanaka Y."/>
            <person name="Yamaguchi T."/>
            <person name="Kamagata Y."/>
            <person name="Tamaki H."/>
            <person name="Takai K."/>
        </authorList>
    </citation>
    <scope>NUCLEOTIDE SEQUENCE [LARGE SCALE GENOMIC DNA]</scope>
    <source>
        <strain evidence="1 2">MK-D1</strain>
    </source>
</reference>
<protein>
    <submittedName>
        <fullName evidence="1">Uncharacterized protein</fullName>
    </submittedName>
</protein>
<evidence type="ECO:0000313" key="2">
    <source>
        <dbReference type="Proteomes" id="UP000321408"/>
    </source>
</evidence>
<dbReference type="GeneID" id="41330066"/>
<organism evidence="1 2">
    <name type="scientific">Promethearchaeum syntrophicum</name>
    <dbReference type="NCBI Taxonomy" id="2594042"/>
    <lineage>
        <taxon>Archaea</taxon>
        <taxon>Promethearchaeati</taxon>
        <taxon>Promethearchaeota</taxon>
        <taxon>Promethearchaeia</taxon>
        <taxon>Promethearchaeales</taxon>
        <taxon>Promethearchaeaceae</taxon>
        <taxon>Promethearchaeum</taxon>
    </lineage>
</organism>
<accession>A0A5B9DBM1</accession>
<keyword evidence="2" id="KW-1185">Reference proteome</keyword>